<gene>
    <name evidence="1" type="ORF">AAES_85133</name>
</gene>
<protein>
    <submittedName>
        <fullName evidence="1">Uncharacterized protein</fullName>
    </submittedName>
</protein>
<keyword evidence="2" id="KW-1185">Reference proteome</keyword>
<reference evidence="1 2" key="1">
    <citation type="submission" date="2015-10" db="EMBL/GenBank/DDBJ databases">
        <authorList>
            <person name="Gilbert D.G."/>
        </authorList>
    </citation>
    <scope>NUCLEOTIDE SEQUENCE [LARGE SCALE GENOMIC DNA]</scope>
    <source>
        <strain evidence="1">FVVF132</strain>
    </source>
</reference>
<dbReference type="Proteomes" id="UP000051836">
    <property type="component" value="Unassembled WGS sequence"/>
</dbReference>
<dbReference type="EMBL" id="LMAW01002486">
    <property type="protein sequence ID" value="KQK81096.1"/>
    <property type="molecule type" value="Genomic_DNA"/>
</dbReference>
<evidence type="ECO:0000313" key="2">
    <source>
        <dbReference type="Proteomes" id="UP000051836"/>
    </source>
</evidence>
<accession>A0A0Q3MFF9</accession>
<sequence>MTIAHPPSALLFPGAELLLHAFQGAMETGAPGHPASNLACQINMKGPCVANGFLAAEIVPAEPIATECLGKWQFLTDIIFCLQLQHQQHTSFILASDKTKWQGQGLENLGHFGYVKEVLSTSLVGMLILAGPQVSPKALVTAAFHDEELLSTKRLASSSNDKM</sequence>
<name>A0A0Q3MFF9_AMAAE</name>
<proteinExistence type="predicted"/>
<organism evidence="1 2">
    <name type="scientific">Amazona aestiva</name>
    <name type="common">Blue-fronted Amazon parrot</name>
    <dbReference type="NCBI Taxonomy" id="12930"/>
    <lineage>
        <taxon>Eukaryota</taxon>
        <taxon>Metazoa</taxon>
        <taxon>Chordata</taxon>
        <taxon>Craniata</taxon>
        <taxon>Vertebrata</taxon>
        <taxon>Euteleostomi</taxon>
        <taxon>Archelosauria</taxon>
        <taxon>Archosauria</taxon>
        <taxon>Dinosauria</taxon>
        <taxon>Saurischia</taxon>
        <taxon>Theropoda</taxon>
        <taxon>Coelurosauria</taxon>
        <taxon>Aves</taxon>
        <taxon>Neognathae</taxon>
        <taxon>Neoaves</taxon>
        <taxon>Telluraves</taxon>
        <taxon>Australaves</taxon>
        <taxon>Psittaciformes</taxon>
        <taxon>Psittacidae</taxon>
        <taxon>Amazona</taxon>
    </lineage>
</organism>
<dbReference type="AlphaFoldDB" id="A0A0Q3MFF9"/>
<comment type="caution">
    <text evidence="1">The sequence shown here is derived from an EMBL/GenBank/DDBJ whole genome shotgun (WGS) entry which is preliminary data.</text>
</comment>
<evidence type="ECO:0000313" key="1">
    <source>
        <dbReference type="EMBL" id="KQK81096.1"/>
    </source>
</evidence>